<evidence type="ECO:0000313" key="1">
    <source>
        <dbReference type="EMBL" id="RDX86770.1"/>
    </source>
</evidence>
<keyword evidence="2" id="KW-1185">Reference proteome</keyword>
<organism evidence="1 2">
    <name type="scientific">Mucuna pruriens</name>
    <name type="common">Velvet bean</name>
    <name type="synonym">Dolichos pruriens</name>
    <dbReference type="NCBI Taxonomy" id="157652"/>
    <lineage>
        <taxon>Eukaryota</taxon>
        <taxon>Viridiplantae</taxon>
        <taxon>Streptophyta</taxon>
        <taxon>Embryophyta</taxon>
        <taxon>Tracheophyta</taxon>
        <taxon>Spermatophyta</taxon>
        <taxon>Magnoliopsida</taxon>
        <taxon>eudicotyledons</taxon>
        <taxon>Gunneridae</taxon>
        <taxon>Pentapetalae</taxon>
        <taxon>rosids</taxon>
        <taxon>fabids</taxon>
        <taxon>Fabales</taxon>
        <taxon>Fabaceae</taxon>
        <taxon>Papilionoideae</taxon>
        <taxon>50 kb inversion clade</taxon>
        <taxon>NPAAA clade</taxon>
        <taxon>indigoferoid/millettioid clade</taxon>
        <taxon>Phaseoleae</taxon>
        <taxon>Mucuna</taxon>
    </lineage>
</organism>
<sequence>MNQLKAQMGRILEILQKLEAMKGNGSSISGMPQPTLYHPLGFTLLQTHNQTPFPRDYHKECTSTQYSFHKCSRLWLHPNYCGSRRRYLISRKVAVLGREAEIHRSRRYKFKAAYLCLVSNVIIPQKFKILDFDKYKGNSCPKNHLISYIMKMASHSHNDKLLIHLFEESLIGAAYNGNINLRGIRPKLEKGSYPYTTSFI</sequence>
<dbReference type="AlphaFoldDB" id="A0A371G896"/>
<accession>A0A371G896</accession>
<name>A0A371G896_MUCPR</name>
<dbReference type="EMBL" id="QJKJ01006424">
    <property type="protein sequence ID" value="RDX86770.1"/>
    <property type="molecule type" value="Genomic_DNA"/>
</dbReference>
<evidence type="ECO:0000313" key="2">
    <source>
        <dbReference type="Proteomes" id="UP000257109"/>
    </source>
</evidence>
<proteinExistence type="predicted"/>
<feature type="non-terminal residue" evidence="1">
    <location>
        <position position="1"/>
    </location>
</feature>
<gene>
    <name evidence="1" type="ORF">CR513_31859</name>
</gene>
<dbReference type="Proteomes" id="UP000257109">
    <property type="component" value="Unassembled WGS sequence"/>
</dbReference>
<comment type="caution">
    <text evidence="1">The sequence shown here is derived from an EMBL/GenBank/DDBJ whole genome shotgun (WGS) entry which is preliminary data.</text>
</comment>
<protein>
    <submittedName>
        <fullName evidence="1">Uncharacterized protein</fullName>
    </submittedName>
</protein>
<reference evidence="1" key="1">
    <citation type="submission" date="2018-05" db="EMBL/GenBank/DDBJ databases">
        <title>Draft genome of Mucuna pruriens seed.</title>
        <authorList>
            <person name="Nnadi N.E."/>
            <person name="Vos R."/>
            <person name="Hasami M.H."/>
            <person name="Devisetty U.K."/>
            <person name="Aguiy J.C."/>
        </authorList>
    </citation>
    <scope>NUCLEOTIDE SEQUENCE [LARGE SCALE GENOMIC DNA]</scope>
    <source>
        <strain evidence="1">JCA_2017</strain>
    </source>
</reference>